<accession>R0KWQ2</accession>
<sequence>MILVIFILLKLNRSFLIRSILDNDYMTLKKEDRKHLTFSPNIHDAVEFILVPSNNGNVFLKDARERSKSLDVAKKDKLIMYKFHGAHNQQLRLSLIGDNLYNIMHSDKCITRESKDNLNHLKKCTDSTSQIFEIIGPLILPLHPEIAKPSYSNEQFADEPDSKPNPDFDHPRLVEQRFIDEIPQSHAHIKPSYAKERYINEVMYPNYDPLKAFATCAGNQHYSD</sequence>
<dbReference type="EMBL" id="KB908914">
    <property type="protein sequence ID" value="EOB15311.1"/>
    <property type="molecule type" value="Genomic_DNA"/>
</dbReference>
<dbReference type="InterPro" id="IPR035992">
    <property type="entry name" value="Ricin_B-like_lectins"/>
</dbReference>
<dbReference type="SUPFAM" id="SSF50370">
    <property type="entry name" value="Ricin B-like lectins"/>
    <property type="match status" value="1"/>
</dbReference>
<name>R0KWQ2_NOSB1</name>
<dbReference type="CDD" id="cd00161">
    <property type="entry name" value="beta-trefoil_Ricin-like"/>
    <property type="match status" value="1"/>
</dbReference>
<dbReference type="HOGENOM" id="CLU_1235338_0_0_1"/>
<dbReference type="Proteomes" id="UP000016927">
    <property type="component" value="Unassembled WGS sequence"/>
</dbReference>
<dbReference type="Gene3D" id="2.80.10.50">
    <property type="match status" value="1"/>
</dbReference>
<gene>
    <name evidence="1" type="ORF">NBO_6g0062</name>
</gene>
<reference evidence="1 2" key="1">
    <citation type="journal article" date="2013" name="BMC Genomics">
        <title>Comparative genomics of parasitic silkworm microsporidia reveal an association between genome expansion and host adaptation.</title>
        <authorList>
            <person name="Pan G."/>
            <person name="Xu J."/>
            <person name="Li T."/>
            <person name="Xia Q."/>
            <person name="Liu S.L."/>
            <person name="Zhang G."/>
            <person name="Li S."/>
            <person name="Li C."/>
            <person name="Liu H."/>
            <person name="Yang L."/>
            <person name="Liu T."/>
            <person name="Zhang X."/>
            <person name="Wu Z."/>
            <person name="Fan W."/>
            <person name="Dang X."/>
            <person name="Xiang H."/>
            <person name="Tao M."/>
            <person name="Li Y."/>
            <person name="Hu J."/>
            <person name="Li Z."/>
            <person name="Lin L."/>
            <person name="Luo J."/>
            <person name="Geng L."/>
            <person name="Wang L."/>
            <person name="Long M."/>
            <person name="Wan Y."/>
            <person name="He N."/>
            <person name="Zhang Z."/>
            <person name="Lu C."/>
            <person name="Keeling P.J."/>
            <person name="Wang J."/>
            <person name="Xiang Z."/>
            <person name="Zhou Z."/>
        </authorList>
    </citation>
    <scope>NUCLEOTIDE SEQUENCE [LARGE SCALE GENOMIC DNA]</scope>
    <source>
        <strain evidence="2">CQ1 / CVCC 102059</strain>
    </source>
</reference>
<dbReference type="AlphaFoldDB" id="R0KWQ2"/>
<evidence type="ECO:0000313" key="2">
    <source>
        <dbReference type="Proteomes" id="UP000016927"/>
    </source>
</evidence>
<protein>
    <submittedName>
        <fullName evidence="1">Uncharacterized protein</fullName>
    </submittedName>
</protein>
<organism evidence="1 2">
    <name type="scientific">Nosema bombycis (strain CQ1 / CVCC 102059)</name>
    <name type="common">Microsporidian parasite</name>
    <name type="synonym">Pebrine of silkworm</name>
    <dbReference type="NCBI Taxonomy" id="578461"/>
    <lineage>
        <taxon>Eukaryota</taxon>
        <taxon>Fungi</taxon>
        <taxon>Fungi incertae sedis</taxon>
        <taxon>Microsporidia</taxon>
        <taxon>Nosematidae</taxon>
        <taxon>Nosema</taxon>
    </lineage>
</organism>
<evidence type="ECO:0000313" key="1">
    <source>
        <dbReference type="EMBL" id="EOB15311.1"/>
    </source>
</evidence>
<proteinExistence type="predicted"/>
<keyword evidence="2" id="KW-1185">Reference proteome</keyword>
<dbReference type="VEuPathDB" id="MicrosporidiaDB:NBO_6g0062"/>